<dbReference type="Pfam" id="PF14322">
    <property type="entry name" value="SusD-like_3"/>
    <property type="match status" value="1"/>
</dbReference>
<dbReference type="InterPro" id="IPR033985">
    <property type="entry name" value="SusD-like_N"/>
</dbReference>
<evidence type="ECO:0000256" key="2">
    <source>
        <dbReference type="ARBA" id="ARBA00006275"/>
    </source>
</evidence>
<evidence type="ECO:0000259" key="7">
    <source>
        <dbReference type="Pfam" id="PF14322"/>
    </source>
</evidence>
<comment type="subcellular location">
    <subcellularLocation>
        <location evidence="1">Cell outer membrane</location>
    </subcellularLocation>
</comment>
<proteinExistence type="inferred from homology"/>
<keyword evidence="3" id="KW-0732">Signal</keyword>
<reference evidence="9" key="1">
    <citation type="submission" date="2017-02" db="EMBL/GenBank/DDBJ databases">
        <authorList>
            <person name="Varghese N."/>
            <person name="Submissions S."/>
        </authorList>
    </citation>
    <scope>NUCLEOTIDE SEQUENCE [LARGE SCALE GENOMIC DNA]</scope>
    <source>
        <strain evidence="9">DSM 22224</strain>
    </source>
</reference>
<protein>
    <submittedName>
        <fullName evidence="8">SusD family protein</fullName>
    </submittedName>
</protein>
<keyword evidence="5" id="KW-0998">Cell outer membrane</keyword>
<dbReference type="EMBL" id="FUWZ01000007">
    <property type="protein sequence ID" value="SKA45682.1"/>
    <property type="molecule type" value="Genomic_DNA"/>
</dbReference>
<dbReference type="RefSeq" id="WP_078672907.1">
    <property type="nucleotide sequence ID" value="NZ_FUWZ01000007.1"/>
</dbReference>
<evidence type="ECO:0000313" key="9">
    <source>
        <dbReference type="Proteomes" id="UP000190367"/>
    </source>
</evidence>
<dbReference type="InterPro" id="IPR012944">
    <property type="entry name" value="SusD_RagB_dom"/>
</dbReference>
<organism evidence="8 9">
    <name type="scientific">Chitinophaga eiseniae</name>
    <dbReference type="NCBI Taxonomy" id="634771"/>
    <lineage>
        <taxon>Bacteria</taxon>
        <taxon>Pseudomonadati</taxon>
        <taxon>Bacteroidota</taxon>
        <taxon>Chitinophagia</taxon>
        <taxon>Chitinophagales</taxon>
        <taxon>Chitinophagaceae</taxon>
        <taxon>Chitinophaga</taxon>
    </lineage>
</organism>
<evidence type="ECO:0000256" key="4">
    <source>
        <dbReference type="ARBA" id="ARBA00023136"/>
    </source>
</evidence>
<evidence type="ECO:0000256" key="1">
    <source>
        <dbReference type="ARBA" id="ARBA00004442"/>
    </source>
</evidence>
<accession>A0A1T4TYY1</accession>
<dbReference type="Proteomes" id="UP000190367">
    <property type="component" value="Unassembled WGS sequence"/>
</dbReference>
<name>A0A1T4TYY1_9BACT</name>
<keyword evidence="4" id="KW-0472">Membrane</keyword>
<feature type="domain" description="RagB/SusD" evidence="6">
    <location>
        <begin position="358"/>
        <end position="482"/>
    </location>
</feature>
<evidence type="ECO:0000256" key="5">
    <source>
        <dbReference type="ARBA" id="ARBA00023237"/>
    </source>
</evidence>
<dbReference type="OrthoDB" id="1100079at2"/>
<dbReference type="PROSITE" id="PS51257">
    <property type="entry name" value="PROKAR_LIPOPROTEIN"/>
    <property type="match status" value="1"/>
</dbReference>
<evidence type="ECO:0000256" key="3">
    <source>
        <dbReference type="ARBA" id="ARBA00022729"/>
    </source>
</evidence>
<dbReference type="Gene3D" id="1.25.40.390">
    <property type="match status" value="1"/>
</dbReference>
<dbReference type="STRING" id="634771.SAMN04488128_10772"/>
<sequence length="483" mass="55280">MKLRYLTPLLLFSLIFTSCNKMLDIKPVNRMMPVTISDYESVLLGGYPRVDYFMKTELMTDNVYANLNIIASAQKDLDLWFTWSPSKLADGVETDPYWGQLYTSIYYANTVLDNFNERQPASNEKELFETVKGEAYALRAWSYFYLVNYYAEPYGPATLKAHGVPMPLTAKDVHQNTQNNVREPLEKVYMQIVSDLDQASALLAGKKSRNKFRFDASAVQALRARVNLFMGDYENAISAASDVIVNKPLSDMNNMQTRIDDKEDRYAFTGNVGVIDGGDYKNEILFFTGGVANTNIYYHANYMFRPSQELFALCNRSTGGKDYRRYIFATFADMNTNEGKQNGPTLYNMYAKQENPCYYIGLKVSEAYVIRAEAYARLKQKDKAIADLNALLVRRIRKGEFVALKATDFTDETLLSRILEERRVETAFEGGLRWMDLRRLGKPALSHVYKNGQIYNLKQNDNRYLLQIPPSELNNSPSIPLNP</sequence>
<feature type="domain" description="SusD-like N-terminal" evidence="7">
    <location>
        <begin position="23"/>
        <end position="228"/>
    </location>
</feature>
<dbReference type="InterPro" id="IPR011990">
    <property type="entry name" value="TPR-like_helical_dom_sf"/>
</dbReference>
<evidence type="ECO:0000259" key="6">
    <source>
        <dbReference type="Pfam" id="PF07980"/>
    </source>
</evidence>
<gene>
    <name evidence="8" type="ORF">SAMN04488128_10772</name>
</gene>
<evidence type="ECO:0000313" key="8">
    <source>
        <dbReference type="EMBL" id="SKA45682.1"/>
    </source>
</evidence>
<dbReference type="SUPFAM" id="SSF48452">
    <property type="entry name" value="TPR-like"/>
    <property type="match status" value="1"/>
</dbReference>
<comment type="similarity">
    <text evidence="2">Belongs to the SusD family.</text>
</comment>
<dbReference type="GO" id="GO:0009279">
    <property type="term" value="C:cell outer membrane"/>
    <property type="evidence" value="ECO:0007669"/>
    <property type="project" value="UniProtKB-SubCell"/>
</dbReference>
<keyword evidence="9" id="KW-1185">Reference proteome</keyword>
<dbReference type="Pfam" id="PF07980">
    <property type="entry name" value="SusD_RagB"/>
    <property type="match status" value="1"/>
</dbReference>
<dbReference type="AlphaFoldDB" id="A0A1T4TYY1"/>